<dbReference type="CDD" id="cd07246">
    <property type="entry name" value="VOC_like"/>
    <property type="match status" value="1"/>
</dbReference>
<reference evidence="2 3" key="1">
    <citation type="submission" date="2019-02" db="EMBL/GenBank/DDBJ databases">
        <title>Deep-cultivation of Planctomycetes and their phenomic and genomic characterization uncovers novel biology.</title>
        <authorList>
            <person name="Wiegand S."/>
            <person name="Jogler M."/>
            <person name="Boedeker C."/>
            <person name="Pinto D."/>
            <person name="Vollmers J."/>
            <person name="Rivas-Marin E."/>
            <person name="Kohn T."/>
            <person name="Peeters S.H."/>
            <person name="Heuer A."/>
            <person name="Rast P."/>
            <person name="Oberbeckmann S."/>
            <person name="Bunk B."/>
            <person name="Jeske O."/>
            <person name="Meyerdierks A."/>
            <person name="Storesund J.E."/>
            <person name="Kallscheuer N."/>
            <person name="Luecker S."/>
            <person name="Lage O.M."/>
            <person name="Pohl T."/>
            <person name="Merkel B.J."/>
            <person name="Hornburger P."/>
            <person name="Mueller R.-W."/>
            <person name="Bruemmer F."/>
            <person name="Labrenz M."/>
            <person name="Spormann A.M."/>
            <person name="Op den Camp H."/>
            <person name="Overmann J."/>
            <person name="Amann R."/>
            <person name="Jetten M.S.M."/>
            <person name="Mascher T."/>
            <person name="Medema M.H."/>
            <person name="Devos D.P."/>
            <person name="Kaster A.-K."/>
            <person name="Ovreas L."/>
            <person name="Rohde M."/>
            <person name="Galperin M.Y."/>
            <person name="Jogler C."/>
        </authorList>
    </citation>
    <scope>NUCLEOTIDE SEQUENCE [LARGE SCALE GENOMIC DNA]</scope>
    <source>
        <strain evidence="2 3">ElP</strain>
    </source>
</reference>
<dbReference type="InterPro" id="IPR029068">
    <property type="entry name" value="Glyas_Bleomycin-R_OHBP_Dase"/>
</dbReference>
<dbReference type="EMBL" id="CP036426">
    <property type="protein sequence ID" value="QDV35102.1"/>
    <property type="molecule type" value="Genomic_DNA"/>
</dbReference>
<dbReference type="AlphaFoldDB" id="A0A518H2M2"/>
<name>A0A518H2M2_9BACT</name>
<evidence type="ECO:0000313" key="3">
    <source>
        <dbReference type="Proteomes" id="UP000317835"/>
    </source>
</evidence>
<feature type="domain" description="VOC" evidence="1">
    <location>
        <begin position="11"/>
        <end position="135"/>
    </location>
</feature>
<dbReference type="PANTHER" id="PTHR34109">
    <property type="entry name" value="BNAUNNG04460D PROTEIN-RELATED"/>
    <property type="match status" value="1"/>
</dbReference>
<accession>A0A518H2M2</accession>
<protein>
    <recommendedName>
        <fullName evidence="1">VOC domain-containing protein</fullName>
    </recommendedName>
</protein>
<organism evidence="2 3">
    <name type="scientific">Tautonia plasticadhaerens</name>
    <dbReference type="NCBI Taxonomy" id="2527974"/>
    <lineage>
        <taxon>Bacteria</taxon>
        <taxon>Pseudomonadati</taxon>
        <taxon>Planctomycetota</taxon>
        <taxon>Planctomycetia</taxon>
        <taxon>Isosphaerales</taxon>
        <taxon>Isosphaeraceae</taxon>
        <taxon>Tautonia</taxon>
    </lineage>
</organism>
<dbReference type="Gene3D" id="3.30.720.110">
    <property type="match status" value="1"/>
</dbReference>
<sequence>MASVEKAGRAGTTITPYLTVRGAERAVAFYREAFGAEEAYRMAAPGGTLLHAEVRIGEASFYLSDEFPDMGAHSPEALGGSPVVIHLSIADVDATFARAVAAGATPTMPPADMFWGDRFAKIKDPFGHCWSLASPIEEVGQEEAQARADRVFAAQPCEN</sequence>
<dbReference type="Gene3D" id="3.30.720.120">
    <property type="match status" value="1"/>
</dbReference>
<evidence type="ECO:0000313" key="2">
    <source>
        <dbReference type="EMBL" id="QDV35102.1"/>
    </source>
</evidence>
<proteinExistence type="predicted"/>
<dbReference type="OrthoDB" id="9795306at2"/>
<dbReference type="PROSITE" id="PS51819">
    <property type="entry name" value="VOC"/>
    <property type="match status" value="1"/>
</dbReference>
<dbReference type="InterPro" id="IPR004360">
    <property type="entry name" value="Glyas_Fos-R_dOase_dom"/>
</dbReference>
<gene>
    <name evidence="2" type="ORF">ElP_30040</name>
</gene>
<dbReference type="InterPro" id="IPR037523">
    <property type="entry name" value="VOC_core"/>
</dbReference>
<dbReference type="Pfam" id="PF00903">
    <property type="entry name" value="Glyoxalase"/>
    <property type="match status" value="1"/>
</dbReference>
<evidence type="ECO:0000259" key="1">
    <source>
        <dbReference type="PROSITE" id="PS51819"/>
    </source>
</evidence>
<keyword evidence="3" id="KW-1185">Reference proteome</keyword>
<dbReference type="SUPFAM" id="SSF54593">
    <property type="entry name" value="Glyoxalase/Bleomycin resistance protein/Dihydroxybiphenyl dioxygenase"/>
    <property type="match status" value="1"/>
</dbReference>
<dbReference type="PANTHER" id="PTHR34109:SF1">
    <property type="entry name" value="VOC DOMAIN-CONTAINING PROTEIN"/>
    <property type="match status" value="1"/>
</dbReference>
<dbReference type="RefSeq" id="WP_145270464.1">
    <property type="nucleotide sequence ID" value="NZ_CP036426.1"/>
</dbReference>
<dbReference type="KEGG" id="tpla:ElP_30040"/>
<dbReference type="Proteomes" id="UP000317835">
    <property type="component" value="Chromosome"/>
</dbReference>